<feature type="domain" description="HTH tetR-type" evidence="5">
    <location>
        <begin position="11"/>
        <end position="71"/>
    </location>
</feature>
<dbReference type="InterPro" id="IPR050109">
    <property type="entry name" value="HTH-type_TetR-like_transc_reg"/>
</dbReference>
<feature type="DNA-binding region" description="H-T-H motif" evidence="4">
    <location>
        <begin position="34"/>
        <end position="53"/>
    </location>
</feature>
<evidence type="ECO:0000259" key="5">
    <source>
        <dbReference type="PROSITE" id="PS50977"/>
    </source>
</evidence>
<dbReference type="InterPro" id="IPR001647">
    <property type="entry name" value="HTH_TetR"/>
</dbReference>
<keyword evidence="7" id="KW-1185">Reference proteome</keyword>
<dbReference type="Gene3D" id="1.10.357.10">
    <property type="entry name" value="Tetracycline Repressor, domain 2"/>
    <property type="match status" value="1"/>
</dbReference>
<dbReference type="PANTHER" id="PTHR30055:SF234">
    <property type="entry name" value="HTH-TYPE TRANSCRIPTIONAL REGULATOR BETI"/>
    <property type="match status" value="1"/>
</dbReference>
<evidence type="ECO:0000256" key="1">
    <source>
        <dbReference type="ARBA" id="ARBA00023015"/>
    </source>
</evidence>
<evidence type="ECO:0000256" key="3">
    <source>
        <dbReference type="ARBA" id="ARBA00023163"/>
    </source>
</evidence>
<evidence type="ECO:0000256" key="4">
    <source>
        <dbReference type="PROSITE-ProRule" id="PRU00335"/>
    </source>
</evidence>
<comment type="caution">
    <text evidence="6">The sequence shown here is derived from an EMBL/GenBank/DDBJ whole genome shotgun (WGS) entry which is preliminary data.</text>
</comment>
<dbReference type="AlphaFoldDB" id="A0A4R1FFQ3"/>
<accession>A0A4R1FFQ3</accession>
<protein>
    <submittedName>
        <fullName evidence="6">TetR family transcriptional regulator</fullName>
    </submittedName>
</protein>
<dbReference type="Proteomes" id="UP000294856">
    <property type="component" value="Unassembled WGS sequence"/>
</dbReference>
<dbReference type="SUPFAM" id="SSF46689">
    <property type="entry name" value="Homeodomain-like"/>
    <property type="match status" value="1"/>
</dbReference>
<keyword evidence="3" id="KW-0804">Transcription</keyword>
<dbReference type="OrthoDB" id="9805134at2"/>
<keyword evidence="1" id="KW-0805">Transcription regulation</keyword>
<dbReference type="Pfam" id="PF21351">
    <property type="entry name" value="TetR_C_41"/>
    <property type="match status" value="1"/>
</dbReference>
<gene>
    <name evidence="6" type="ORF">DFR71_5456</name>
</gene>
<name>A0A4R1FFQ3_9NOCA</name>
<dbReference type="GO" id="GO:0000976">
    <property type="term" value="F:transcription cis-regulatory region binding"/>
    <property type="evidence" value="ECO:0007669"/>
    <property type="project" value="TreeGrafter"/>
</dbReference>
<dbReference type="PRINTS" id="PR00455">
    <property type="entry name" value="HTHTETR"/>
</dbReference>
<dbReference type="InterPro" id="IPR049484">
    <property type="entry name" value="Rv0078-like_C"/>
</dbReference>
<keyword evidence="2 4" id="KW-0238">DNA-binding</keyword>
<dbReference type="RefSeq" id="WP_067456279.1">
    <property type="nucleotide sequence ID" value="NZ_SMFR01000005.1"/>
</dbReference>
<organism evidence="6 7">
    <name type="scientific">Nocardia alba</name>
    <dbReference type="NCBI Taxonomy" id="225051"/>
    <lineage>
        <taxon>Bacteria</taxon>
        <taxon>Bacillati</taxon>
        <taxon>Actinomycetota</taxon>
        <taxon>Actinomycetes</taxon>
        <taxon>Mycobacteriales</taxon>
        <taxon>Nocardiaceae</taxon>
        <taxon>Nocardia</taxon>
    </lineage>
</organism>
<dbReference type="STRING" id="1210063.GCA_001612665_05092"/>
<evidence type="ECO:0000313" key="7">
    <source>
        <dbReference type="Proteomes" id="UP000294856"/>
    </source>
</evidence>
<dbReference type="PROSITE" id="PS50977">
    <property type="entry name" value="HTH_TETR_2"/>
    <property type="match status" value="1"/>
</dbReference>
<dbReference type="GO" id="GO:0003700">
    <property type="term" value="F:DNA-binding transcription factor activity"/>
    <property type="evidence" value="ECO:0007669"/>
    <property type="project" value="TreeGrafter"/>
</dbReference>
<evidence type="ECO:0000313" key="6">
    <source>
        <dbReference type="EMBL" id="TCJ93606.1"/>
    </source>
</evidence>
<dbReference type="EMBL" id="SMFR01000005">
    <property type="protein sequence ID" value="TCJ93606.1"/>
    <property type="molecule type" value="Genomic_DNA"/>
</dbReference>
<proteinExistence type="predicted"/>
<reference evidence="6 7" key="1">
    <citation type="submission" date="2019-03" db="EMBL/GenBank/DDBJ databases">
        <title>Genomic Encyclopedia of Type Strains, Phase IV (KMG-IV): sequencing the most valuable type-strain genomes for metagenomic binning, comparative biology and taxonomic classification.</title>
        <authorList>
            <person name="Goeker M."/>
        </authorList>
    </citation>
    <scope>NUCLEOTIDE SEQUENCE [LARGE SCALE GENOMIC DNA]</scope>
    <source>
        <strain evidence="6 7">DSM 44684</strain>
    </source>
</reference>
<dbReference type="Pfam" id="PF00440">
    <property type="entry name" value="TetR_N"/>
    <property type="match status" value="1"/>
</dbReference>
<sequence length="199" mass="21270">MQRRSQEDRSRVTRAALEQAGRRLFAECGFAGTSAEQLVAAAGVTRGALHHHYGDKRGLFLAVLEQVETEATEEIASAIAAVDRADIIGGMTAGLARFLDICARPEMLRIVLMDAPTVLGWPAFREFEARHGLGLITAELQRATDAGLIPVAPVAVLAQLLLSAITEASLIVAHAADPDRARLETQQSLLLLIAGLLQS</sequence>
<dbReference type="InterPro" id="IPR009057">
    <property type="entry name" value="Homeodomain-like_sf"/>
</dbReference>
<evidence type="ECO:0000256" key="2">
    <source>
        <dbReference type="ARBA" id="ARBA00023125"/>
    </source>
</evidence>
<dbReference type="PANTHER" id="PTHR30055">
    <property type="entry name" value="HTH-TYPE TRANSCRIPTIONAL REGULATOR RUTR"/>
    <property type="match status" value="1"/>
</dbReference>